<dbReference type="KEGG" id="scs:Sta7437_2409"/>
<dbReference type="InterPro" id="IPR027417">
    <property type="entry name" value="P-loop_NTPase"/>
</dbReference>
<keyword evidence="4" id="KW-0067">ATP-binding</keyword>
<dbReference type="Pfam" id="PF00271">
    <property type="entry name" value="Helicase_C"/>
    <property type="match status" value="1"/>
</dbReference>
<dbReference type="OrthoDB" id="9802848at2"/>
<dbReference type="HOGENOM" id="CLU_024175_0_0_3"/>
<dbReference type="NCBIfam" id="TIGR04095">
    <property type="entry name" value="dnd_restrict_1"/>
    <property type="match status" value="1"/>
</dbReference>
<evidence type="ECO:0000313" key="8">
    <source>
        <dbReference type="Proteomes" id="UP000010473"/>
    </source>
</evidence>
<dbReference type="PROSITE" id="PS51194">
    <property type="entry name" value="HELICASE_CTER"/>
    <property type="match status" value="1"/>
</dbReference>
<dbReference type="GO" id="GO:0016787">
    <property type="term" value="F:hydrolase activity"/>
    <property type="evidence" value="ECO:0007669"/>
    <property type="project" value="UniProtKB-KW"/>
</dbReference>
<evidence type="ECO:0000256" key="2">
    <source>
        <dbReference type="ARBA" id="ARBA00022801"/>
    </source>
</evidence>
<dbReference type="InterPro" id="IPR050615">
    <property type="entry name" value="ATP-dep_DNA_Helicase"/>
</dbReference>
<dbReference type="AlphaFoldDB" id="K9XTS8"/>
<dbReference type="RefSeq" id="WP_015193616.1">
    <property type="nucleotide sequence ID" value="NC_019748.1"/>
</dbReference>
<dbReference type="SMART" id="SM00487">
    <property type="entry name" value="DEXDc"/>
    <property type="match status" value="1"/>
</dbReference>
<evidence type="ECO:0000256" key="3">
    <source>
        <dbReference type="ARBA" id="ARBA00022806"/>
    </source>
</evidence>
<dbReference type="Pfam" id="PF04851">
    <property type="entry name" value="ResIII"/>
    <property type="match status" value="1"/>
</dbReference>
<dbReference type="eggNOG" id="COG1061">
    <property type="taxonomic scope" value="Bacteria"/>
</dbReference>
<evidence type="ECO:0000256" key="4">
    <source>
        <dbReference type="ARBA" id="ARBA00022840"/>
    </source>
</evidence>
<dbReference type="STRING" id="111780.Sta7437_2409"/>
<dbReference type="PATRIC" id="fig|111780.3.peg.2509"/>
<keyword evidence="8" id="KW-1185">Reference proteome</keyword>
<dbReference type="InterPro" id="IPR001650">
    <property type="entry name" value="Helicase_C-like"/>
</dbReference>
<dbReference type="EMBL" id="CP003653">
    <property type="protein sequence ID" value="AFZ35948.1"/>
    <property type="molecule type" value="Genomic_DNA"/>
</dbReference>
<dbReference type="Gene3D" id="3.40.50.300">
    <property type="entry name" value="P-loop containing nucleotide triphosphate hydrolases"/>
    <property type="match status" value="2"/>
</dbReference>
<dbReference type="InterPro" id="IPR014001">
    <property type="entry name" value="Helicase_ATP-bd"/>
</dbReference>
<dbReference type="SUPFAM" id="SSF52540">
    <property type="entry name" value="P-loop containing nucleoside triphosphate hydrolases"/>
    <property type="match status" value="1"/>
</dbReference>
<dbReference type="GO" id="GO:0004386">
    <property type="term" value="F:helicase activity"/>
    <property type="evidence" value="ECO:0007669"/>
    <property type="project" value="UniProtKB-KW"/>
</dbReference>
<dbReference type="InterPro" id="IPR024012">
    <property type="entry name" value="Dnd_restrict_put"/>
</dbReference>
<evidence type="ECO:0000259" key="5">
    <source>
        <dbReference type="PROSITE" id="PS51192"/>
    </source>
</evidence>
<keyword evidence="2" id="KW-0378">Hydrolase</keyword>
<dbReference type="PANTHER" id="PTHR11274">
    <property type="entry name" value="RAD25/XP-B DNA REPAIR HELICASE"/>
    <property type="match status" value="1"/>
</dbReference>
<accession>K9XTS8</accession>
<reference evidence="8" key="1">
    <citation type="journal article" date="2013" name="Proc. Natl. Acad. Sci. U.S.A.">
        <title>Improving the coverage of the cyanobacterial phylum using diversity-driven genome sequencing.</title>
        <authorList>
            <person name="Shih P.M."/>
            <person name="Wu D."/>
            <person name="Latifi A."/>
            <person name="Axen S.D."/>
            <person name="Fewer D.P."/>
            <person name="Talla E."/>
            <person name="Calteau A."/>
            <person name="Cai F."/>
            <person name="Tandeau de Marsac N."/>
            <person name="Rippka R."/>
            <person name="Herdman M."/>
            <person name="Sivonen K."/>
            <person name="Coursin T."/>
            <person name="Laurent T."/>
            <person name="Goodwin L."/>
            <person name="Nolan M."/>
            <person name="Davenport K.W."/>
            <person name="Han C.S."/>
            <person name="Rubin E.M."/>
            <person name="Eisen J.A."/>
            <person name="Woyke T."/>
            <person name="Gugger M."/>
            <person name="Kerfeld C.A."/>
        </authorList>
    </citation>
    <scope>NUCLEOTIDE SEQUENCE [LARGE SCALE GENOMIC DNA]</scope>
    <source>
        <strain evidence="8">ATCC 29371 / PCC 7437</strain>
    </source>
</reference>
<dbReference type="PROSITE" id="PS51192">
    <property type="entry name" value="HELICASE_ATP_BIND_1"/>
    <property type="match status" value="1"/>
</dbReference>
<dbReference type="PANTHER" id="PTHR11274:SF0">
    <property type="entry name" value="GENERAL TRANSCRIPTION AND DNA REPAIR FACTOR IIH HELICASE SUBUNIT XPB"/>
    <property type="match status" value="1"/>
</dbReference>
<dbReference type="Proteomes" id="UP000010473">
    <property type="component" value="Chromosome"/>
</dbReference>
<feature type="domain" description="Helicase C-terminal" evidence="6">
    <location>
        <begin position="323"/>
        <end position="481"/>
    </location>
</feature>
<dbReference type="InterPro" id="IPR006935">
    <property type="entry name" value="Helicase/UvrB_N"/>
</dbReference>
<feature type="domain" description="Helicase ATP-binding" evidence="5">
    <location>
        <begin position="66"/>
        <end position="234"/>
    </location>
</feature>
<keyword evidence="1" id="KW-0547">Nucleotide-binding</keyword>
<proteinExistence type="predicted"/>
<dbReference type="SMART" id="SM00490">
    <property type="entry name" value="HELICc"/>
    <property type="match status" value="1"/>
</dbReference>
<dbReference type="GO" id="GO:0005524">
    <property type="term" value="F:ATP binding"/>
    <property type="evidence" value="ECO:0007669"/>
    <property type="project" value="UniProtKB-KW"/>
</dbReference>
<name>K9XTS8_STAC7</name>
<dbReference type="GO" id="GO:0003677">
    <property type="term" value="F:DNA binding"/>
    <property type="evidence" value="ECO:0007669"/>
    <property type="project" value="InterPro"/>
</dbReference>
<evidence type="ECO:0000259" key="6">
    <source>
        <dbReference type="PROSITE" id="PS51194"/>
    </source>
</evidence>
<evidence type="ECO:0000313" key="7">
    <source>
        <dbReference type="EMBL" id="AFZ35948.1"/>
    </source>
</evidence>
<evidence type="ECO:0000256" key="1">
    <source>
        <dbReference type="ARBA" id="ARBA00022741"/>
    </source>
</evidence>
<dbReference type="CDD" id="cd17926">
    <property type="entry name" value="DEXHc_RE"/>
    <property type="match status" value="1"/>
</dbReference>
<gene>
    <name evidence="7" type="ordered locus">Sta7437_2409</name>
</gene>
<sequence length="495" mass="56918">MNTDKHGYDDNFLITINWEKLAVEYEKKFRFNRVTESGSSYQYQLVGVPVIPTSIQLRNYQQQAVINWLRNKGRGTLKMATGSGKTIIALAIATELYHKIGLQVLLIICPFRHLVVQWQKECQKFNLNPILAMNRVDDWERELTNQLYNIRVCNQSFLTVITTNSTLISESFQSQLKFFPAKSLIIGDEAHNLGSIHSAASLPRKIGLRLALSATPERYFDDDGTETVFNYFGEIIPPEFSLADAIKQGALVPYLYHPILVQLTPEEAINYAKLTQKIGWILHKNQNWENETLTSLLTKRSRLIGAAENKLLALKELMQTRLNTSHTLFYCGDGYVDNYHLAYRRQIEAVTRILGKELGYRVNTYTNETSLENREQLRQQFERGELQGLVAIRCLDEGLDIPAIQTAVILASTTNPRQFIQRRGRILRPHPGKKQATLFDMIVMPPELDRNTWEVERNLLRKELNRFVEFANLASNSKEAIGKLLILQEQYQLID</sequence>
<protein>
    <submittedName>
        <fullName evidence="7">Type III restriction protein res subunit</fullName>
    </submittedName>
</protein>
<keyword evidence="3" id="KW-0347">Helicase</keyword>
<organism evidence="7 8">
    <name type="scientific">Stanieria cyanosphaera (strain ATCC 29371 / PCC 7437)</name>
    <dbReference type="NCBI Taxonomy" id="111780"/>
    <lineage>
        <taxon>Bacteria</taxon>
        <taxon>Bacillati</taxon>
        <taxon>Cyanobacteriota</taxon>
        <taxon>Cyanophyceae</taxon>
        <taxon>Pleurocapsales</taxon>
        <taxon>Dermocarpellaceae</taxon>
        <taxon>Stanieria</taxon>
    </lineage>
</organism>